<evidence type="ECO:0000313" key="4">
    <source>
        <dbReference type="Proteomes" id="UP001237642"/>
    </source>
</evidence>
<organism evidence="3 4">
    <name type="scientific">Heracleum sosnowskyi</name>
    <dbReference type="NCBI Taxonomy" id="360622"/>
    <lineage>
        <taxon>Eukaryota</taxon>
        <taxon>Viridiplantae</taxon>
        <taxon>Streptophyta</taxon>
        <taxon>Embryophyta</taxon>
        <taxon>Tracheophyta</taxon>
        <taxon>Spermatophyta</taxon>
        <taxon>Magnoliopsida</taxon>
        <taxon>eudicotyledons</taxon>
        <taxon>Gunneridae</taxon>
        <taxon>Pentapetalae</taxon>
        <taxon>asterids</taxon>
        <taxon>campanulids</taxon>
        <taxon>Apiales</taxon>
        <taxon>Apiaceae</taxon>
        <taxon>Apioideae</taxon>
        <taxon>apioid superclade</taxon>
        <taxon>Tordylieae</taxon>
        <taxon>Tordyliinae</taxon>
        <taxon>Heracleum</taxon>
    </lineage>
</organism>
<evidence type="ECO:0000256" key="1">
    <source>
        <dbReference type="ARBA" id="ARBA00023002"/>
    </source>
</evidence>
<dbReference type="GO" id="GO:0005886">
    <property type="term" value="C:plasma membrane"/>
    <property type="evidence" value="ECO:0007669"/>
    <property type="project" value="TreeGrafter"/>
</dbReference>
<proteinExistence type="predicted"/>
<dbReference type="Proteomes" id="UP001237642">
    <property type="component" value="Unassembled WGS sequence"/>
</dbReference>
<dbReference type="PANTHER" id="PTHR11972:SF69">
    <property type="entry name" value="FERRIC REDUCTION OXIDASE 6-RELATED"/>
    <property type="match status" value="1"/>
</dbReference>
<gene>
    <name evidence="3" type="ORF">POM88_043563</name>
</gene>
<dbReference type="Gene3D" id="3.40.50.80">
    <property type="entry name" value="Nucleotide-binding domain of ferredoxin-NADP reductase (FNR) module"/>
    <property type="match status" value="1"/>
</dbReference>
<dbReference type="PANTHER" id="PTHR11972">
    <property type="entry name" value="NADPH OXIDASE"/>
    <property type="match status" value="1"/>
</dbReference>
<dbReference type="SUPFAM" id="SSF52343">
    <property type="entry name" value="Ferredoxin reductase-like, C-terminal NADP-linked domain"/>
    <property type="match status" value="1"/>
</dbReference>
<sequence>MEQTLARYSKCVEWSENSAVEHEGKKEQLLMEQLDLSIKRNRRSLWKMLLKPSEQSSIFHYDLSVIALSFLSKAALTAAILSSPNHQEFSDHSTTFVLSRKCLLDSGTSILLWYCNVLACGALSSSSSFQSFVQKRVEEHEGSSVEECCIGFSVGRYCEKLQKDLLLLLDSNIKASIEGPYGHESPYHLRYSNLILVAGGIGISPYLAILNDILHRISERFHFFIQLIWSLSTPTSPIH</sequence>
<dbReference type="AlphaFoldDB" id="A0AAD8M4B9"/>
<evidence type="ECO:0000313" key="3">
    <source>
        <dbReference type="EMBL" id="KAK1359089.1"/>
    </source>
</evidence>
<dbReference type="Pfam" id="PF08030">
    <property type="entry name" value="NAD_binding_6"/>
    <property type="match status" value="1"/>
</dbReference>
<name>A0AAD8M4B9_9APIA</name>
<reference evidence="3" key="2">
    <citation type="submission" date="2023-05" db="EMBL/GenBank/DDBJ databases">
        <authorList>
            <person name="Schelkunov M.I."/>
        </authorList>
    </citation>
    <scope>NUCLEOTIDE SEQUENCE</scope>
    <source>
        <strain evidence="3">Hsosn_3</strain>
        <tissue evidence="3">Leaf</tissue>
    </source>
</reference>
<keyword evidence="1" id="KW-0560">Oxidoreductase</keyword>
<accession>A0AAD8M4B9</accession>
<keyword evidence="4" id="KW-1185">Reference proteome</keyword>
<reference evidence="3" key="1">
    <citation type="submission" date="2023-02" db="EMBL/GenBank/DDBJ databases">
        <title>Genome of toxic invasive species Heracleum sosnowskyi carries increased number of genes despite the absence of recent whole-genome duplications.</title>
        <authorList>
            <person name="Schelkunov M."/>
            <person name="Shtratnikova V."/>
            <person name="Makarenko M."/>
            <person name="Klepikova A."/>
            <person name="Omelchenko D."/>
            <person name="Novikova G."/>
            <person name="Obukhova E."/>
            <person name="Bogdanov V."/>
            <person name="Penin A."/>
            <person name="Logacheva M."/>
        </authorList>
    </citation>
    <scope>NUCLEOTIDE SEQUENCE</scope>
    <source>
        <strain evidence="3">Hsosn_3</strain>
        <tissue evidence="3">Leaf</tissue>
    </source>
</reference>
<dbReference type="InterPro" id="IPR013121">
    <property type="entry name" value="Fe_red_NAD-bd_6"/>
</dbReference>
<dbReference type="InterPro" id="IPR039261">
    <property type="entry name" value="FNR_nucleotide-bd"/>
</dbReference>
<protein>
    <recommendedName>
        <fullName evidence="2">Ferric reductase NAD binding domain-containing protein</fullName>
    </recommendedName>
</protein>
<dbReference type="EMBL" id="JAUIZM010000010">
    <property type="protein sequence ID" value="KAK1359089.1"/>
    <property type="molecule type" value="Genomic_DNA"/>
</dbReference>
<comment type="caution">
    <text evidence="3">The sequence shown here is derived from an EMBL/GenBank/DDBJ whole genome shotgun (WGS) entry which is preliminary data.</text>
</comment>
<dbReference type="GO" id="GO:0000293">
    <property type="term" value="F:ferric-chelate reductase activity"/>
    <property type="evidence" value="ECO:0007669"/>
    <property type="project" value="TreeGrafter"/>
</dbReference>
<feature type="domain" description="Ferric reductase NAD binding" evidence="2">
    <location>
        <begin position="191"/>
        <end position="230"/>
    </location>
</feature>
<dbReference type="InterPro" id="IPR050369">
    <property type="entry name" value="RBOH/FRE"/>
</dbReference>
<evidence type="ECO:0000259" key="2">
    <source>
        <dbReference type="Pfam" id="PF08030"/>
    </source>
</evidence>